<gene>
    <name evidence="1" type="ORF">T231_02290</name>
</gene>
<dbReference type="InterPro" id="IPR029044">
    <property type="entry name" value="Nucleotide-diphossugar_trans"/>
</dbReference>
<dbReference type="AlphaFoldDB" id="W2CV19"/>
<evidence type="ECO:0000313" key="2">
    <source>
        <dbReference type="Proteomes" id="UP000018874"/>
    </source>
</evidence>
<evidence type="ECO:0008006" key="3">
    <source>
        <dbReference type="Google" id="ProtNLM"/>
    </source>
</evidence>
<feature type="non-terminal residue" evidence="1">
    <location>
        <position position="312"/>
    </location>
</feature>
<proteinExistence type="predicted"/>
<organism evidence="1 2">
    <name type="scientific">Tannerella sp. oral taxon BU063 isolate Cell 6/7/9</name>
    <dbReference type="NCBI Taxonomy" id="1411021"/>
    <lineage>
        <taxon>Bacteria</taxon>
        <taxon>Pseudomonadati</taxon>
        <taxon>Bacteroidota</taxon>
        <taxon>Bacteroidia</taxon>
        <taxon>Bacteroidales</taxon>
        <taxon>Tannerellaceae</taxon>
        <taxon>Tannerella</taxon>
    </lineage>
</organism>
<keyword evidence="2" id="KW-1185">Reference proteome</keyword>
<dbReference type="Proteomes" id="UP000018874">
    <property type="component" value="Unassembled WGS sequence"/>
</dbReference>
<dbReference type="Gene3D" id="3.90.550.10">
    <property type="entry name" value="Spore Coat Polysaccharide Biosynthesis Protein SpsA, Chain A"/>
    <property type="match status" value="1"/>
</dbReference>
<comment type="caution">
    <text evidence="1">The sequence shown here is derived from an EMBL/GenBank/DDBJ whole genome shotgun (WGS) entry which is preliminary data.</text>
</comment>
<reference evidence="1 2" key="1">
    <citation type="submission" date="2013-11" db="EMBL/GenBank/DDBJ databases">
        <title>Single cell genomics of uncultured Tannerella BU063 (oral taxon 286).</title>
        <authorList>
            <person name="Beall C.J."/>
            <person name="Campbell A.G."/>
            <person name="Griffen A.L."/>
            <person name="Podar M."/>
            <person name="Leys E.J."/>
        </authorList>
    </citation>
    <scope>NUCLEOTIDE SEQUENCE [LARGE SCALE GENOMIC DNA]</scope>
    <source>
        <strain evidence="1">Cell 6/7/9</strain>
    </source>
</reference>
<protein>
    <recommendedName>
        <fullName evidence="3">Nucleotidyl transferase domain-containing protein</fullName>
    </recommendedName>
</protein>
<name>W2CV19_9BACT</name>
<evidence type="ECO:0000313" key="1">
    <source>
        <dbReference type="EMBL" id="ETK10913.1"/>
    </source>
</evidence>
<accession>W2CV19</accession>
<sequence length="312" mass="35770">MEYKVIIPTAGLGSRLGKISRNINKSLVSIAQKPSISYIIEKFPEEMEFVIPIGYKKEMVVEFLTIAYPYRNFTFVEVEPFDGKGAGLGFTMLLCRDYLQCPFIFCSNDTIVLEDIPAPSCNWMGYADVENQEQYRGIRFDLYGKVTDICSKGSIGNVKPYIGLSGVHDFETFWDAMEVGQAYGAIEIGESYGMRALLHKKAIESVQFTWFDTGNLDRLKESRDYFQSINKEAPNVLEKEGESIWFIDDKVVKFNIDTSFISNRVERSKLLDHYIPKITAFSEHMYSYKKIDGVIFSKSPTLPLFKSFLDWM</sequence>
<dbReference type="SUPFAM" id="SSF53448">
    <property type="entry name" value="Nucleotide-diphospho-sugar transferases"/>
    <property type="match status" value="1"/>
</dbReference>
<dbReference type="EMBL" id="AYYD01000461">
    <property type="protein sequence ID" value="ETK10913.1"/>
    <property type="molecule type" value="Genomic_DNA"/>
</dbReference>